<evidence type="ECO:0000256" key="4">
    <source>
        <dbReference type="ARBA" id="ARBA00022554"/>
    </source>
</evidence>
<dbReference type="Pfam" id="PF00664">
    <property type="entry name" value="ABC_membrane"/>
    <property type="match status" value="3"/>
</dbReference>
<feature type="transmembrane region" description="Helical" evidence="13">
    <location>
        <begin position="405"/>
        <end position="424"/>
    </location>
</feature>
<dbReference type="AlphaFoldDB" id="A0AAF5DQ63"/>
<proteinExistence type="inferred from homology"/>
<dbReference type="Pfam" id="PF00071">
    <property type="entry name" value="Ras"/>
    <property type="match status" value="1"/>
</dbReference>
<comment type="catalytic activity">
    <reaction evidence="12">
        <text>leukotriene C4(in) + ATP + H2O = leukotriene C4(out) + ADP + phosphate + H(+)</text>
        <dbReference type="Rhea" id="RHEA:38963"/>
        <dbReference type="ChEBI" id="CHEBI:15377"/>
        <dbReference type="ChEBI" id="CHEBI:15378"/>
        <dbReference type="ChEBI" id="CHEBI:30616"/>
        <dbReference type="ChEBI" id="CHEBI:43474"/>
        <dbReference type="ChEBI" id="CHEBI:57973"/>
        <dbReference type="ChEBI" id="CHEBI:456216"/>
    </reaction>
    <physiologicalReaction direction="left-to-right" evidence="12">
        <dbReference type="Rhea" id="RHEA:38964"/>
    </physiologicalReaction>
</comment>
<feature type="domain" description="ABC transporter" evidence="14">
    <location>
        <begin position="1602"/>
        <end position="1836"/>
    </location>
</feature>
<evidence type="ECO:0000313" key="16">
    <source>
        <dbReference type="Proteomes" id="UP000035681"/>
    </source>
</evidence>
<feature type="transmembrane region" description="Helical" evidence="13">
    <location>
        <begin position="1422"/>
        <end position="1439"/>
    </location>
</feature>
<keyword evidence="3" id="KW-0813">Transport</keyword>
<dbReference type="SMART" id="SM00175">
    <property type="entry name" value="RAB"/>
    <property type="match status" value="1"/>
</dbReference>
<feature type="domain" description="ABC transporter" evidence="14">
    <location>
        <begin position="874"/>
        <end position="1099"/>
    </location>
</feature>
<feature type="transmembrane region" description="Helical" evidence="13">
    <location>
        <begin position="348"/>
        <end position="365"/>
    </location>
</feature>
<comment type="similarity">
    <text evidence="2">Belongs to the ABC transporter superfamily. ABCC family. Conjugate transporter (TC 3.A.1.208) subfamily.</text>
</comment>
<dbReference type="InterPro" id="IPR011527">
    <property type="entry name" value="ABC1_TM_dom"/>
</dbReference>
<dbReference type="SUPFAM" id="SSF52540">
    <property type="entry name" value="P-loop containing nucleoside triphosphate hydrolases"/>
    <property type="match status" value="3"/>
</dbReference>
<dbReference type="WBParaSite" id="TCONS_00015362.p1">
    <property type="protein sequence ID" value="TCONS_00015362.p1"/>
    <property type="gene ID" value="XLOC_009595"/>
</dbReference>
<feature type="transmembrane region" description="Helical" evidence="13">
    <location>
        <begin position="545"/>
        <end position="572"/>
    </location>
</feature>
<organism evidence="16 17">
    <name type="scientific">Strongyloides stercoralis</name>
    <name type="common">Threadworm</name>
    <dbReference type="NCBI Taxonomy" id="6248"/>
    <lineage>
        <taxon>Eukaryota</taxon>
        <taxon>Metazoa</taxon>
        <taxon>Ecdysozoa</taxon>
        <taxon>Nematoda</taxon>
        <taxon>Chromadorea</taxon>
        <taxon>Rhabditida</taxon>
        <taxon>Tylenchina</taxon>
        <taxon>Panagrolaimomorpha</taxon>
        <taxon>Strongyloidoidea</taxon>
        <taxon>Strongyloididae</taxon>
        <taxon>Strongyloides</taxon>
    </lineage>
</organism>
<dbReference type="InterPro" id="IPR003439">
    <property type="entry name" value="ABC_transporter-like_ATP-bd"/>
</dbReference>
<dbReference type="FunFam" id="3.40.50.300:FF:000997">
    <property type="entry name" value="Multidrug resistance-associated protein 1"/>
    <property type="match status" value="1"/>
</dbReference>
<dbReference type="GO" id="GO:0005774">
    <property type="term" value="C:vacuolar membrane"/>
    <property type="evidence" value="ECO:0007669"/>
    <property type="project" value="UniProtKB-SubCell"/>
</dbReference>
<dbReference type="InterPro" id="IPR003593">
    <property type="entry name" value="AAA+_ATPase"/>
</dbReference>
<sequence>FLLSICNMSKVPLTNDECSNKNKKIINNIDKNKIKNSHFNLLPQEEKGREVFLRKYCLIGGPNVGKTSIIQKFIYKQNPDFNNSVNEEVHFKSFIYDNQIYDCKFGDTKGYVPNKIYSTNYPYLCDGYFLIYSIDNRQSFELISKLYDKILKKFENKNVPIIVVGNKNDLDNTSRVVTRKEGAMMAKHHLKKNNILTYQVDRNIYLSQYIFKSACENNQTELINFLSNNVTFSQTLQNVAFCYQNNFLSFIPPLFLFIFFPILMFALHKSKNPKLEVCSPIGGRIIIGIILILLTAVQFFHNAYRKWYLDENVPLSWIYSTCIRYVSLCFALLLTLACRNRGVVTSGILFNYWLLLLICSIPEFVTRYKNYFNKSNIFIKFFDKEFELPGNEEEDLLSNNPIQNLTFLLYFPLVILQVVFSCFVDTPKYHITNEKECPENYTSFLNQVTFNWFTPMAYTGFKRALTIEDLWRLNTSDESKNIVNQFNKNFNNEMKKFAIKKLRKQKKEKRQGKVIKLEEQNLTNENQVSSKDKKGYEEDNEAPSVLWPLFLTFKMTFIGSGFYKLLFDLLQFVSPKLLKLLINFIEDKTQPLWIGLAISIVMFLVALFQSMILHQYFHNMFRLGMNIRSALISTVYRKALFLSNTARRQMTVGEIVNIMSVDIQRFQDMTTFVMLFWSAPLQVLLAIYFLYDLLGVSVFAGLVVLLLMVPLNSFISVKMRDCQVTHMKLKDERMKMVNEVIGAIKVLKLYNWESSLQNIITGIRKKELSNLKKLAYLNAATSLSWSSAPFLVAVVTFGVYVTIDPQNNVLTPQITFVALALFNILRFPLAIFAMIFTQAIQCYVSNKRLKNFLAADEIDPNDIETRLNSSGKAITIKNASFTWIKDTEPFLKNINMSIDKGLLVAVVGRTGSGKSSLLSALLGEMVKEKGSIHLNGSIAYVPQQAWIQNLSLKDNILFNKKYDKKLYNNVINACSLEQDFEALPNNDLTEIGEKGINLSGGQKQRVNLARAIYADQDIYIIDDALSAVDAHVGKHIFDHVLSTSTGLLKDKTRLLVTHSLHLLKYCDYIYVMKDGTISEEGNYSQLIKNNGELAELLEEFLIEEAKTRGRSVSFGEDAEEVKEVLDHLEGLDPLKKKRIESEIFKTVEEMQASNENLNSKHDLLSQKSSVDNETTKLLDNVDKNKKDNLTNVTKGQIIQKEGVETGNVKLSVYLSYFKAIGLFNIFKFIFIYLISSALGVLSNLCLADWSDNAKKIQSSNNTEETNQRLGVYTVLGLSQAAAVCFASIIMALGMVSASSILHQSMLSRILRSPMSFFDITPIGRILNRFGKDIEILDSRLPASILNFVSNVIVGATIMAVPIIVTPKIIIPVIPMLLGYLFLLDVEGLDAAIPRSFLSFIRTVVASLEILSVIVLVTPWFGVILIPLIVIYFLVLRFYVNTSRQLKRLESTTRSPIYSHFQESVQGAASIRAYGVVENFVYESNKRVDHNLITYYPSIVANRWLAVRLELVGNLIVLFAAIFSVFGREGSGITAGLVGLSVAYALNVTQTLNWAVRMTSELETNIVAVERIKEYAELDTEADTETDPKIIQLPKHWPNEGHIVFKNISLRYRSDLDPVLKNVSVEIEPKEKIGIVGRTGAGKSSLTLALFRIVEVDSGSIIIDGVDISKIGLNDLRSRITIVPQDPMLFSGKLRDNLDPFNNYDDDCIWRALQLTHLDAFVTALPNQLDHQIAESGNNLSVGQRQLLCLARALLRKTTILLLDEASASVDVETDQLIQKTIHEQFNSCTVLTIAHRLNTIKNSDKILVLDKGCVAEYDAPEKLLANSNGIFRSLMKEANLLPENY</sequence>
<keyword evidence="8" id="KW-0067">ATP-binding</keyword>
<dbReference type="GO" id="GO:0000323">
    <property type="term" value="C:lytic vacuole"/>
    <property type="evidence" value="ECO:0007669"/>
    <property type="project" value="UniProtKB-ARBA"/>
</dbReference>
<dbReference type="FunFam" id="1.20.1560.10:FF:000020">
    <property type="entry name" value="ABC metal ion transporter"/>
    <property type="match status" value="1"/>
</dbReference>
<feature type="transmembrane region" description="Helical" evidence="13">
    <location>
        <begin position="285"/>
        <end position="304"/>
    </location>
</feature>
<dbReference type="Pfam" id="PF00005">
    <property type="entry name" value="ABC_tran"/>
    <property type="match status" value="2"/>
</dbReference>
<dbReference type="PROSITE" id="PS51421">
    <property type="entry name" value="RAS"/>
    <property type="match status" value="1"/>
</dbReference>
<evidence type="ECO:0000256" key="8">
    <source>
        <dbReference type="ARBA" id="ARBA00022840"/>
    </source>
</evidence>
<feature type="transmembrane region" description="Helical" evidence="13">
    <location>
        <begin position="774"/>
        <end position="803"/>
    </location>
</feature>
<evidence type="ECO:0000256" key="11">
    <source>
        <dbReference type="ARBA" id="ARBA00024220"/>
    </source>
</evidence>
<dbReference type="PRINTS" id="PR00449">
    <property type="entry name" value="RASTRNSFRMNG"/>
</dbReference>
<evidence type="ECO:0000259" key="15">
    <source>
        <dbReference type="PROSITE" id="PS50929"/>
    </source>
</evidence>
<evidence type="ECO:0000256" key="9">
    <source>
        <dbReference type="ARBA" id="ARBA00022989"/>
    </source>
</evidence>
<protein>
    <recommendedName>
        <fullName evidence="11">ABC-type glutathione-S-conjugate transporter</fullName>
        <ecNumber evidence="11">7.6.2.3</ecNumber>
    </recommendedName>
</protein>
<feature type="transmembrane region" description="Helical" evidence="13">
    <location>
        <begin position="1219"/>
        <end position="1241"/>
    </location>
</feature>
<dbReference type="SUPFAM" id="SSF90123">
    <property type="entry name" value="ABC transporter transmembrane region"/>
    <property type="match status" value="3"/>
</dbReference>
<dbReference type="GO" id="GO:0003924">
    <property type="term" value="F:GTPase activity"/>
    <property type="evidence" value="ECO:0007669"/>
    <property type="project" value="InterPro"/>
</dbReference>
<dbReference type="InterPro" id="IPR036640">
    <property type="entry name" value="ABC1_TM_sf"/>
</dbReference>
<dbReference type="PANTHER" id="PTHR24223">
    <property type="entry name" value="ATP-BINDING CASSETTE SUB-FAMILY C"/>
    <property type="match status" value="1"/>
</dbReference>
<dbReference type="PANTHER" id="PTHR24223:SF443">
    <property type="entry name" value="MULTIDRUG-RESISTANCE LIKE PROTEIN 1, ISOFORM I"/>
    <property type="match status" value="1"/>
</dbReference>
<keyword evidence="7" id="KW-0547">Nucleotide-binding</keyword>
<evidence type="ECO:0000256" key="7">
    <source>
        <dbReference type="ARBA" id="ARBA00022741"/>
    </source>
</evidence>
<dbReference type="CDD" id="cd03244">
    <property type="entry name" value="ABCC_MRP_domain2"/>
    <property type="match status" value="1"/>
</dbReference>
<dbReference type="GO" id="GO:0015431">
    <property type="term" value="F:ABC-type glutathione S-conjugate transporter activity"/>
    <property type="evidence" value="ECO:0007669"/>
    <property type="project" value="UniProtKB-EC"/>
</dbReference>
<dbReference type="InterPro" id="IPR017871">
    <property type="entry name" value="ABC_transporter-like_CS"/>
</dbReference>
<dbReference type="PROSITE" id="PS51419">
    <property type="entry name" value="RAB"/>
    <property type="match status" value="1"/>
</dbReference>
<comment type="subcellular location">
    <subcellularLocation>
        <location evidence="1">Vacuole membrane</location>
        <topology evidence="1">Multi-pass membrane protein</topology>
    </subcellularLocation>
</comment>
<feature type="transmembrane region" description="Helical" evidence="13">
    <location>
        <begin position="815"/>
        <end position="840"/>
    </location>
</feature>
<dbReference type="Gene3D" id="1.20.1560.10">
    <property type="entry name" value="ABC transporter type 1, transmembrane domain"/>
    <property type="match status" value="3"/>
</dbReference>
<dbReference type="EC" id="7.6.2.3" evidence="11"/>
<evidence type="ECO:0000256" key="1">
    <source>
        <dbReference type="ARBA" id="ARBA00004128"/>
    </source>
</evidence>
<evidence type="ECO:0000256" key="6">
    <source>
        <dbReference type="ARBA" id="ARBA00022737"/>
    </source>
</evidence>
<name>A0AAF5DQ63_STRER</name>
<dbReference type="GO" id="GO:0005524">
    <property type="term" value="F:ATP binding"/>
    <property type="evidence" value="ECO:0007669"/>
    <property type="project" value="UniProtKB-KW"/>
</dbReference>
<dbReference type="PROSITE" id="PS50893">
    <property type="entry name" value="ABC_TRANSPORTER_2"/>
    <property type="match status" value="2"/>
</dbReference>
<dbReference type="InterPro" id="IPR027417">
    <property type="entry name" value="P-loop_NTPase"/>
</dbReference>
<keyword evidence="9 13" id="KW-1133">Transmembrane helix</keyword>
<evidence type="ECO:0000256" key="3">
    <source>
        <dbReference type="ARBA" id="ARBA00022448"/>
    </source>
</evidence>
<evidence type="ECO:0000313" key="17">
    <source>
        <dbReference type="WBParaSite" id="TCONS_00015362.p1"/>
    </source>
</evidence>
<feature type="transmembrane region" description="Helical" evidence="13">
    <location>
        <begin position="592"/>
        <end position="613"/>
    </location>
</feature>
<feature type="domain" description="ABC transmembrane type-1" evidence="15">
    <location>
        <begin position="558"/>
        <end position="841"/>
    </location>
</feature>
<dbReference type="GO" id="GO:0005525">
    <property type="term" value="F:GTP binding"/>
    <property type="evidence" value="ECO:0007669"/>
    <property type="project" value="InterPro"/>
</dbReference>
<keyword evidence="6" id="KW-0677">Repeat</keyword>
<feature type="transmembrane region" description="Helical" evidence="13">
    <location>
        <begin position="247"/>
        <end position="265"/>
    </location>
</feature>
<evidence type="ECO:0000256" key="5">
    <source>
        <dbReference type="ARBA" id="ARBA00022692"/>
    </source>
</evidence>
<dbReference type="Gene3D" id="3.40.50.300">
    <property type="entry name" value="P-loop containing nucleotide triphosphate hydrolases"/>
    <property type="match status" value="3"/>
</dbReference>
<dbReference type="InterPro" id="IPR050173">
    <property type="entry name" value="ABC_transporter_C-like"/>
</dbReference>
<dbReference type="FunFam" id="1.20.1560.10:FF:000001">
    <property type="entry name" value="ATP-binding cassette subfamily C member 1"/>
    <property type="match status" value="1"/>
</dbReference>
<dbReference type="PROSITE" id="PS50929">
    <property type="entry name" value="ABC_TM1F"/>
    <property type="match status" value="2"/>
</dbReference>
<evidence type="ECO:0000256" key="12">
    <source>
        <dbReference type="ARBA" id="ARBA00047523"/>
    </source>
</evidence>
<dbReference type="SMART" id="SM00382">
    <property type="entry name" value="AAA"/>
    <property type="match status" value="2"/>
</dbReference>
<feature type="domain" description="ABC transmembrane type-1" evidence="15">
    <location>
        <begin position="1229"/>
        <end position="1563"/>
    </location>
</feature>
<feature type="transmembrane region" description="Helical" evidence="13">
    <location>
        <begin position="316"/>
        <end position="336"/>
    </location>
</feature>
<dbReference type="FunFam" id="3.40.50.300:FF:000074">
    <property type="entry name" value="Multidrug resistance-associated protein 5 isoform 1"/>
    <property type="match status" value="1"/>
</dbReference>
<evidence type="ECO:0000256" key="2">
    <source>
        <dbReference type="ARBA" id="ARBA00009726"/>
    </source>
</evidence>
<feature type="transmembrane region" description="Helical" evidence="13">
    <location>
        <begin position="1280"/>
        <end position="1301"/>
    </location>
</feature>
<dbReference type="SMART" id="SM00173">
    <property type="entry name" value="RAS"/>
    <property type="match status" value="1"/>
</dbReference>
<feature type="transmembrane region" description="Helical" evidence="13">
    <location>
        <begin position="697"/>
        <end position="717"/>
    </location>
</feature>
<dbReference type="CDD" id="cd18595">
    <property type="entry name" value="ABC_6TM_MRP1_2_3_6_D1_like"/>
    <property type="match status" value="1"/>
</dbReference>
<evidence type="ECO:0000256" key="10">
    <source>
        <dbReference type="ARBA" id="ARBA00023136"/>
    </source>
</evidence>
<dbReference type="CDD" id="cd18603">
    <property type="entry name" value="ABC_6TM_MRP1_2_3_6_D2_like"/>
    <property type="match status" value="1"/>
</dbReference>
<reference evidence="17" key="1">
    <citation type="submission" date="2024-02" db="UniProtKB">
        <authorList>
            <consortium name="WormBaseParasite"/>
        </authorList>
    </citation>
    <scope>IDENTIFICATION</scope>
</reference>
<dbReference type="CDD" id="cd03250">
    <property type="entry name" value="ABCC_MRP_domain1"/>
    <property type="match status" value="1"/>
</dbReference>
<feature type="transmembrane region" description="Helical" evidence="13">
    <location>
        <begin position="1344"/>
        <end position="1362"/>
    </location>
</feature>
<keyword evidence="10 13" id="KW-0472">Membrane</keyword>
<accession>A0AAF5DQ63</accession>
<feature type="transmembrane region" description="Helical" evidence="13">
    <location>
        <begin position="1504"/>
        <end position="1525"/>
    </location>
</feature>
<evidence type="ECO:0000256" key="13">
    <source>
        <dbReference type="SAM" id="Phobius"/>
    </source>
</evidence>
<keyword evidence="5 13" id="KW-0812">Transmembrane</keyword>
<dbReference type="PROSITE" id="PS00211">
    <property type="entry name" value="ABC_TRANSPORTER_1"/>
    <property type="match status" value="2"/>
</dbReference>
<dbReference type="InterPro" id="IPR001806">
    <property type="entry name" value="Small_GTPase"/>
</dbReference>
<keyword evidence="4" id="KW-0926">Vacuole</keyword>
<dbReference type="GO" id="GO:0016887">
    <property type="term" value="F:ATP hydrolysis activity"/>
    <property type="evidence" value="ECO:0007669"/>
    <property type="project" value="InterPro"/>
</dbReference>
<keyword evidence="16" id="KW-1185">Reference proteome</keyword>
<dbReference type="Proteomes" id="UP000035681">
    <property type="component" value="Unplaced"/>
</dbReference>
<evidence type="ECO:0000259" key="14">
    <source>
        <dbReference type="PROSITE" id="PS50893"/>
    </source>
</evidence>
<feature type="transmembrane region" description="Helical" evidence="13">
    <location>
        <begin position="672"/>
        <end position="691"/>
    </location>
</feature>